<evidence type="ECO:0000313" key="3">
    <source>
        <dbReference type="Proteomes" id="UP000321513"/>
    </source>
</evidence>
<accession>A0A512BGC4</accession>
<dbReference type="Pfam" id="PF00149">
    <property type="entry name" value="Metallophos"/>
    <property type="match status" value="1"/>
</dbReference>
<dbReference type="Gene3D" id="3.60.21.10">
    <property type="match status" value="1"/>
</dbReference>
<proteinExistence type="predicted"/>
<dbReference type="AlphaFoldDB" id="A0A512BGC4"/>
<feature type="domain" description="Calcineurin-like phosphoesterase" evidence="1">
    <location>
        <begin position="103"/>
        <end position="282"/>
    </location>
</feature>
<dbReference type="RefSeq" id="WP_147205131.1">
    <property type="nucleotide sequence ID" value="NZ_BJYT01000015.1"/>
</dbReference>
<sequence>MKDKRKFIDMNKSSLVSQLLSVRDSIVNKKPDYDMHGLVEENKLTWLVRNIANIGNSHFAYQTYPKPEINNGIFKMQNDSDKLTTVALLSDWASDTFESHLIARQAADNDYSIHLGDTYYVGNKKEIADNFNTDHQGTWPYGKQGSFALLGNHEMYSSGRSYFQQLLPYMGNFVKDHDKAQQASFFCLENDYWRIIGLDTGYYSLKGILGLSANVKLDLHEQQKEWLEKTVRLDDDNRGLIILSHHQCFSAFEEEFPKPGKFISSLIKPGRDVIWLWGHEHWFSVYGPNKLDNGSNIFARCVGNSGMPVEINKKKELKSPKNADCLNPVNRNLALYDCRERERIDGEIALGYNGFVVLNIASNNLTINYFDDNDKQEQPRKVLQEEWSVDIATGKLTGLSITDHTADSDRKLKTFAKDLRKAIEA</sequence>
<dbReference type="GO" id="GO:0016787">
    <property type="term" value="F:hydrolase activity"/>
    <property type="evidence" value="ECO:0007669"/>
    <property type="project" value="InterPro"/>
</dbReference>
<dbReference type="Proteomes" id="UP000321513">
    <property type="component" value="Unassembled WGS sequence"/>
</dbReference>
<reference evidence="2 3" key="1">
    <citation type="submission" date="2019-07" db="EMBL/GenBank/DDBJ databases">
        <title>Whole genome shotgun sequence of Segetibacter aerophilus NBRC 106135.</title>
        <authorList>
            <person name="Hosoyama A."/>
            <person name="Uohara A."/>
            <person name="Ohji S."/>
            <person name="Ichikawa N."/>
        </authorList>
    </citation>
    <scope>NUCLEOTIDE SEQUENCE [LARGE SCALE GENOMIC DNA]</scope>
    <source>
        <strain evidence="2 3">NBRC 106135</strain>
    </source>
</reference>
<organism evidence="2 3">
    <name type="scientific">Segetibacter aerophilus</name>
    <dbReference type="NCBI Taxonomy" id="670293"/>
    <lineage>
        <taxon>Bacteria</taxon>
        <taxon>Pseudomonadati</taxon>
        <taxon>Bacteroidota</taxon>
        <taxon>Chitinophagia</taxon>
        <taxon>Chitinophagales</taxon>
        <taxon>Chitinophagaceae</taxon>
        <taxon>Segetibacter</taxon>
    </lineage>
</organism>
<name>A0A512BGC4_9BACT</name>
<dbReference type="SUPFAM" id="SSF56300">
    <property type="entry name" value="Metallo-dependent phosphatases"/>
    <property type="match status" value="1"/>
</dbReference>
<dbReference type="EMBL" id="BJYT01000015">
    <property type="protein sequence ID" value="GEO11020.1"/>
    <property type="molecule type" value="Genomic_DNA"/>
</dbReference>
<dbReference type="OrthoDB" id="606379at2"/>
<dbReference type="InterPro" id="IPR004843">
    <property type="entry name" value="Calcineurin-like_PHP"/>
</dbReference>
<keyword evidence="3" id="KW-1185">Reference proteome</keyword>
<comment type="caution">
    <text evidence="2">The sequence shown here is derived from an EMBL/GenBank/DDBJ whole genome shotgun (WGS) entry which is preliminary data.</text>
</comment>
<dbReference type="InterPro" id="IPR029052">
    <property type="entry name" value="Metallo-depent_PP-like"/>
</dbReference>
<gene>
    <name evidence="2" type="ORF">SAE01_35160</name>
</gene>
<evidence type="ECO:0000313" key="2">
    <source>
        <dbReference type="EMBL" id="GEO11020.1"/>
    </source>
</evidence>
<evidence type="ECO:0000259" key="1">
    <source>
        <dbReference type="Pfam" id="PF00149"/>
    </source>
</evidence>
<protein>
    <recommendedName>
        <fullName evidence="1">Calcineurin-like phosphoesterase domain-containing protein</fullName>
    </recommendedName>
</protein>